<dbReference type="CDD" id="cd01994">
    <property type="entry name" value="AANH_PF0828-like"/>
    <property type="match status" value="1"/>
</dbReference>
<dbReference type="Gene3D" id="3.40.50.620">
    <property type="entry name" value="HUPs"/>
    <property type="match status" value="1"/>
</dbReference>
<dbReference type="InterPro" id="IPR002761">
    <property type="entry name" value="Diphthami_syn_dom"/>
</dbReference>
<evidence type="ECO:0000313" key="2">
    <source>
        <dbReference type="EMBL" id="BDA78535.1"/>
    </source>
</evidence>
<dbReference type="InterPro" id="IPR030662">
    <property type="entry name" value="DPH6/MJ0570"/>
</dbReference>
<dbReference type="RefSeq" id="WP_109018955.1">
    <property type="nucleotide sequence ID" value="NZ_AP025028.1"/>
</dbReference>
<evidence type="ECO:0000313" key="3">
    <source>
        <dbReference type="Proteomes" id="UP000245263"/>
    </source>
</evidence>
<dbReference type="Proteomes" id="UP000245263">
    <property type="component" value="Chromosome 1"/>
</dbReference>
<organism evidence="2 3">
    <name type="scientific">Leptospira kobayashii</name>
    <dbReference type="NCBI Taxonomy" id="1917830"/>
    <lineage>
        <taxon>Bacteria</taxon>
        <taxon>Pseudomonadati</taxon>
        <taxon>Spirochaetota</taxon>
        <taxon>Spirochaetia</taxon>
        <taxon>Leptospirales</taxon>
        <taxon>Leptospiraceae</taxon>
        <taxon>Leptospira</taxon>
    </lineage>
</organism>
<evidence type="ECO:0000259" key="1">
    <source>
        <dbReference type="Pfam" id="PF01902"/>
    </source>
</evidence>
<sequence>MKPKAIFNWSGGKDSSLALYHILKNNEYDIQSLLTSMNHSVDRISMHGVRGSLLEEQAASIGIPLDQVLLPEHPSMSEYESILGAKIKEWSERGIGHSIFGDIFLEDLKKYREDQLAIMGWKAVFPIWKRDTTDLIHEFIDLGFKAVLVCINDSYLDSSFSGREIDRDFLKDLPKNVDPCGENGEYHSFVYDGPIFKTPIRFSLGESVYRTYPVVGTKDDDNCFQPPSEKKAPGFYFKDLIPKDPVLR</sequence>
<reference evidence="2 3" key="1">
    <citation type="submission" date="2021-08" db="EMBL/GenBank/DDBJ databases">
        <title>Complete genome sequence of Leptospira kobayashii strain E30.</title>
        <authorList>
            <person name="Nakao R."/>
            <person name="Nakamura S."/>
            <person name="Masuzawa T."/>
            <person name="Koizumi N."/>
        </authorList>
    </citation>
    <scope>NUCLEOTIDE SEQUENCE [LARGE SCALE GENOMIC DNA]</scope>
    <source>
        <strain evidence="2 3">E30</strain>
    </source>
</reference>
<dbReference type="SUPFAM" id="SSF52402">
    <property type="entry name" value="Adenine nucleotide alpha hydrolases-like"/>
    <property type="match status" value="1"/>
</dbReference>
<dbReference type="NCBIfam" id="TIGR00290">
    <property type="entry name" value="MJ0570_dom"/>
    <property type="match status" value="1"/>
</dbReference>
<dbReference type="Gene3D" id="3.90.1490.10">
    <property type="entry name" value="putative n-type atp pyrophosphatase, domain 2"/>
    <property type="match status" value="1"/>
</dbReference>
<dbReference type="Pfam" id="PF01902">
    <property type="entry name" value="Diphthami_syn_2"/>
    <property type="match status" value="1"/>
</dbReference>
<name>A0ABM7UIJ1_9LEPT</name>
<accession>A0ABM7UIJ1</accession>
<keyword evidence="3" id="KW-1185">Reference proteome</keyword>
<gene>
    <name evidence="2" type="ORF">LPTSP3_g14650</name>
</gene>
<proteinExistence type="predicted"/>
<dbReference type="EMBL" id="AP025028">
    <property type="protein sequence ID" value="BDA78535.1"/>
    <property type="molecule type" value="Genomic_DNA"/>
</dbReference>
<dbReference type="InterPro" id="IPR014729">
    <property type="entry name" value="Rossmann-like_a/b/a_fold"/>
</dbReference>
<protein>
    <recommendedName>
        <fullName evidence="1">Diphthamide synthase domain-containing protein</fullName>
    </recommendedName>
</protein>
<feature type="domain" description="Diphthamide synthase" evidence="1">
    <location>
        <begin position="4"/>
        <end position="203"/>
    </location>
</feature>
<dbReference type="PIRSF" id="PIRSF039123">
    <property type="entry name" value="Diphthamide_synthase"/>
    <property type="match status" value="1"/>
</dbReference>